<evidence type="ECO:0000256" key="2">
    <source>
        <dbReference type="ARBA" id="ARBA00022692"/>
    </source>
</evidence>
<keyword evidence="2 6" id="KW-0812">Transmembrane</keyword>
<feature type="compositionally biased region" description="Low complexity" evidence="5">
    <location>
        <begin position="1"/>
        <end position="30"/>
    </location>
</feature>
<protein>
    <submittedName>
        <fullName evidence="7">Uncharacterized protein</fullName>
    </submittedName>
</protein>
<dbReference type="Proteomes" id="UP001497453">
    <property type="component" value="Chromosome 3"/>
</dbReference>
<gene>
    <name evidence="7" type="ORF">GFSPODELE1_LOCUS4386</name>
</gene>
<evidence type="ECO:0000256" key="5">
    <source>
        <dbReference type="SAM" id="MobiDB-lite"/>
    </source>
</evidence>
<dbReference type="EMBL" id="OZ037946">
    <property type="protein sequence ID" value="CAL1703073.1"/>
    <property type="molecule type" value="Genomic_DNA"/>
</dbReference>
<feature type="region of interest" description="Disordered" evidence="5">
    <location>
        <begin position="430"/>
        <end position="522"/>
    </location>
</feature>
<keyword evidence="4 6" id="KW-0472">Membrane</keyword>
<keyword evidence="3 6" id="KW-1133">Transmembrane helix</keyword>
<evidence type="ECO:0000313" key="8">
    <source>
        <dbReference type="Proteomes" id="UP001497453"/>
    </source>
</evidence>
<comment type="subcellular location">
    <subcellularLocation>
        <location evidence="1">Membrane</location>
        <topology evidence="1">Single-pass membrane protein</topology>
    </subcellularLocation>
</comment>
<feature type="transmembrane region" description="Helical" evidence="6">
    <location>
        <begin position="168"/>
        <end position="192"/>
    </location>
</feature>
<feature type="region of interest" description="Disordered" evidence="5">
    <location>
        <begin position="305"/>
        <end position="324"/>
    </location>
</feature>
<dbReference type="InterPro" id="IPR051694">
    <property type="entry name" value="Immunoregulatory_rcpt-like"/>
</dbReference>
<feature type="region of interest" description="Disordered" evidence="5">
    <location>
        <begin position="369"/>
        <end position="415"/>
    </location>
</feature>
<feature type="compositionally biased region" description="Pro residues" evidence="5">
    <location>
        <begin position="44"/>
        <end position="57"/>
    </location>
</feature>
<feature type="compositionally biased region" description="Low complexity" evidence="5">
    <location>
        <begin position="58"/>
        <end position="123"/>
    </location>
</feature>
<evidence type="ECO:0000313" key="7">
    <source>
        <dbReference type="EMBL" id="CAL1703073.1"/>
    </source>
</evidence>
<organism evidence="7 8">
    <name type="scientific">Somion occarium</name>
    <dbReference type="NCBI Taxonomy" id="3059160"/>
    <lineage>
        <taxon>Eukaryota</taxon>
        <taxon>Fungi</taxon>
        <taxon>Dikarya</taxon>
        <taxon>Basidiomycota</taxon>
        <taxon>Agaricomycotina</taxon>
        <taxon>Agaricomycetes</taxon>
        <taxon>Polyporales</taxon>
        <taxon>Cerrenaceae</taxon>
        <taxon>Somion</taxon>
    </lineage>
</organism>
<accession>A0ABP1D7U5</accession>
<evidence type="ECO:0000256" key="4">
    <source>
        <dbReference type="ARBA" id="ARBA00023136"/>
    </source>
</evidence>
<reference evidence="8" key="1">
    <citation type="submission" date="2024-04" db="EMBL/GenBank/DDBJ databases">
        <authorList>
            <person name="Shaw F."/>
            <person name="Minotto A."/>
        </authorList>
    </citation>
    <scope>NUCLEOTIDE SEQUENCE [LARGE SCALE GENOMIC DNA]</scope>
</reference>
<feature type="compositionally biased region" description="Basic and acidic residues" evidence="5">
    <location>
        <begin position="510"/>
        <end position="519"/>
    </location>
</feature>
<name>A0ABP1D7U5_9APHY</name>
<evidence type="ECO:0000256" key="3">
    <source>
        <dbReference type="ARBA" id="ARBA00022989"/>
    </source>
</evidence>
<evidence type="ECO:0000256" key="6">
    <source>
        <dbReference type="SAM" id="Phobius"/>
    </source>
</evidence>
<keyword evidence="8" id="KW-1185">Reference proteome</keyword>
<feature type="compositionally biased region" description="Low complexity" evidence="5">
    <location>
        <begin position="430"/>
        <end position="442"/>
    </location>
</feature>
<dbReference type="PANTHER" id="PTHR15549:SF26">
    <property type="entry name" value="AXIAL BUDDING PATTERN PROTEIN 2-RELATED"/>
    <property type="match status" value="1"/>
</dbReference>
<feature type="region of interest" description="Disordered" evidence="5">
    <location>
        <begin position="1"/>
        <end position="123"/>
    </location>
</feature>
<dbReference type="PANTHER" id="PTHR15549">
    <property type="entry name" value="PAIRED IMMUNOGLOBULIN-LIKE TYPE 2 RECEPTOR"/>
    <property type="match status" value="1"/>
</dbReference>
<evidence type="ECO:0000256" key="1">
    <source>
        <dbReference type="ARBA" id="ARBA00004167"/>
    </source>
</evidence>
<proteinExistence type="predicted"/>
<sequence>MATLSTPIIPLPTSTSETPPSTTEAPTESSSPPPTTTPPTETSTPPPTPPSSTPPASEPSSIPSSSPSSNLPPSDTTSSIEITSSSIPPSTTSSSSSSTITPPPSSTISSTSSTGSSTLPLSLSASTSGTAVVIVTVQQPLDPSGTPGDVSAQQNDTKPKSFFDNKGAVAGVFTVVGIIALVIIFALITNAVRRRKAKKFDRDVAEAAAEAAAQAHGAPGFDIDDDHEFAYRDPLGAQSNYTGYSGDSHGTYGQPPMAVPESYNMSEMHAYDPYAAAGVGSGVAGAAGVGAAGVNRARSVTTPYNAFAGPQVDPYAPDPSAQPQGMYDIPPQTPGQNLRYRQRGTSGGNELDLLDAAGLGGGAALAAGAAGGLARGPSHHLASTAMTTSPASLARNKSLGSQTLGGSSSGDHESYAAHYQPGFKAETYQPPAAQTQAQTQQYLSSSSRPVSTEDPYGGIDTSPTSTEMPNPFSPPAHGQPSDPRPLSGNYSSPDGSDQDDGGPHGFGYHDGADSRASLRDEEDYAYGGGRRVLKVANE</sequence>